<dbReference type="InterPro" id="IPR002048">
    <property type="entry name" value="EF_hand_dom"/>
</dbReference>
<organism evidence="5 6">
    <name type="scientific">Chionoecetes opilio</name>
    <name type="common">Atlantic snow crab</name>
    <name type="synonym">Cancer opilio</name>
    <dbReference type="NCBI Taxonomy" id="41210"/>
    <lineage>
        <taxon>Eukaryota</taxon>
        <taxon>Metazoa</taxon>
        <taxon>Ecdysozoa</taxon>
        <taxon>Arthropoda</taxon>
        <taxon>Crustacea</taxon>
        <taxon>Multicrustacea</taxon>
        <taxon>Malacostraca</taxon>
        <taxon>Eumalacostraca</taxon>
        <taxon>Eucarida</taxon>
        <taxon>Decapoda</taxon>
        <taxon>Pleocyemata</taxon>
        <taxon>Brachyura</taxon>
        <taxon>Eubrachyura</taxon>
        <taxon>Majoidea</taxon>
        <taxon>Majidae</taxon>
        <taxon>Chionoecetes</taxon>
    </lineage>
</organism>
<dbReference type="Pfam" id="PF21161">
    <property type="entry name" value="P2R3B_EF-hand"/>
    <property type="match status" value="1"/>
</dbReference>
<evidence type="ECO:0000256" key="1">
    <source>
        <dbReference type="ARBA" id="ARBA00022723"/>
    </source>
</evidence>
<dbReference type="OrthoDB" id="5586at2759"/>
<dbReference type="PANTHER" id="PTHR14095">
    <property type="entry name" value="PHOSPHATASE 2A REGULATORY SUBUNIT-RELATED"/>
    <property type="match status" value="1"/>
</dbReference>
<dbReference type="InterPro" id="IPR041534">
    <property type="entry name" value="EF-hand_13"/>
</dbReference>
<feature type="compositionally biased region" description="Polar residues" evidence="3">
    <location>
        <begin position="565"/>
        <end position="578"/>
    </location>
</feature>
<dbReference type="InterPro" id="IPR048855">
    <property type="entry name" value="P2R3A_B_D_EF-hand"/>
</dbReference>
<dbReference type="InterPro" id="IPR018247">
    <property type="entry name" value="EF_Hand_1_Ca_BS"/>
</dbReference>
<dbReference type="GO" id="GO:0005509">
    <property type="term" value="F:calcium ion binding"/>
    <property type="evidence" value="ECO:0007669"/>
    <property type="project" value="InterPro"/>
</dbReference>
<evidence type="ECO:0000313" key="6">
    <source>
        <dbReference type="Proteomes" id="UP000770661"/>
    </source>
</evidence>
<feature type="compositionally biased region" description="Polar residues" evidence="3">
    <location>
        <begin position="94"/>
        <end position="104"/>
    </location>
</feature>
<evidence type="ECO:0000256" key="3">
    <source>
        <dbReference type="SAM" id="MobiDB-lite"/>
    </source>
</evidence>
<feature type="domain" description="EF-hand" evidence="4">
    <location>
        <begin position="380"/>
        <end position="415"/>
    </location>
</feature>
<dbReference type="Gene3D" id="1.10.238.10">
    <property type="entry name" value="EF-hand"/>
    <property type="match status" value="1"/>
</dbReference>
<dbReference type="PROSITE" id="PS00018">
    <property type="entry name" value="EF_HAND_1"/>
    <property type="match status" value="1"/>
</dbReference>
<dbReference type="Pfam" id="PF13499">
    <property type="entry name" value="EF-hand_7"/>
    <property type="match status" value="1"/>
</dbReference>
<protein>
    <submittedName>
        <fullName evidence="5">Serine/threonine-protein phosphatase 2A regulatory subunit B'' subunit alpha</fullName>
    </submittedName>
</protein>
<name>A0A8J5C2D9_CHIOP</name>
<evidence type="ECO:0000256" key="2">
    <source>
        <dbReference type="ARBA" id="ARBA00022837"/>
    </source>
</evidence>
<dbReference type="FunFam" id="1.10.238.10:FF:000628">
    <property type="entry name" value="Serine/threonine-protein phosphatase 2A regulatory subunit B'' subunit beta"/>
    <property type="match status" value="1"/>
</dbReference>
<dbReference type="PROSITE" id="PS50222">
    <property type="entry name" value="EF_HAND_2"/>
    <property type="match status" value="1"/>
</dbReference>
<feature type="region of interest" description="Disordered" evidence="3">
    <location>
        <begin position="46"/>
        <end position="124"/>
    </location>
</feature>
<feature type="compositionally biased region" description="Gly residues" evidence="3">
    <location>
        <begin position="550"/>
        <end position="560"/>
    </location>
</feature>
<dbReference type="PANTHER" id="PTHR14095:SF0">
    <property type="entry name" value="MIP22305P"/>
    <property type="match status" value="1"/>
</dbReference>
<keyword evidence="2" id="KW-0106">Calcium</keyword>
<dbReference type="InterPro" id="IPR011992">
    <property type="entry name" value="EF-hand-dom_pair"/>
</dbReference>
<dbReference type="SUPFAM" id="SSF47473">
    <property type="entry name" value="EF-hand"/>
    <property type="match status" value="2"/>
</dbReference>
<dbReference type="Proteomes" id="UP000770661">
    <property type="component" value="Unassembled WGS sequence"/>
</dbReference>
<dbReference type="FunFam" id="1.10.238.230:FF:000001">
    <property type="entry name" value="Serine/threonine-protein phosphatase 2A regulatory subunit B'' subunit beta"/>
    <property type="match status" value="1"/>
</dbReference>
<dbReference type="AlphaFoldDB" id="A0A8J5C2D9"/>
<proteinExistence type="predicted"/>
<comment type="caution">
    <text evidence="5">The sequence shown here is derived from an EMBL/GenBank/DDBJ whole genome shotgun (WGS) entry which is preliminary data.</text>
</comment>
<dbReference type="Gene3D" id="1.10.238.230">
    <property type="match status" value="1"/>
</dbReference>
<dbReference type="EMBL" id="JACEEZ010019650">
    <property type="protein sequence ID" value="KAG0715503.1"/>
    <property type="molecule type" value="Genomic_DNA"/>
</dbReference>
<dbReference type="Gene3D" id="1.10.238.220">
    <property type="match status" value="1"/>
</dbReference>
<sequence>MLKARLLLTRGADSATDVTSIPRSQAQAFTYRRLWYRLTYVRDSSAAQKENARPLPATGVTSPVSPLSPTPTIASLAPTSPTPTSATPLTSALQQNAHPVSPTSPVGLPGSNAPSLHAPRVPNTLRRHTKASKNLLIPRFYYPMGRPATQATQEQALSRVAAVFREAGGQVAREGMDPLMHACNLPLYWKAPLFIAAGGDKLGYLTPEQFSDYWSRLVLKTDSFLVLVISTCHDTASRFVRVVSRGMRNYLLPEDFLSMIQDVVDTHPGLTFLKEATEFHSRYVHTVISYLEEEEDINQITDYFSYEHFYVIYCKFWELDTDHDLFIDKHDLAKHNERALSWRMIERIFSGAVTRGRLQKQDRMGYQEFVWFLISEEDKRHPTAIEYWFRCMDLDGDGYLSMYELEYFYEEQLQRMEALGIETLPFHDCLCQMLDMVRPEVDDKISLRDLKKCRMTPIFFDTFFNLEKYLDHEQRDPFASHRAEDDGPEHTLNPTVILRQVSDWDRYAAEEYELLVAEEGGADHQDDMFYGEEDELSMGCEDALDSSPGEGRGGLGGVDGGVSLNKHSPLSATVTNLATDPMDVDDDYPDYTDSDDYQY</sequence>
<feature type="compositionally biased region" description="Acidic residues" evidence="3">
    <location>
        <begin position="582"/>
        <end position="599"/>
    </location>
</feature>
<dbReference type="Pfam" id="PF17958">
    <property type="entry name" value="EF-hand_13"/>
    <property type="match status" value="1"/>
</dbReference>
<accession>A0A8J5C2D9</accession>
<keyword evidence="1" id="KW-0479">Metal-binding</keyword>
<evidence type="ECO:0000259" key="4">
    <source>
        <dbReference type="PROSITE" id="PS50222"/>
    </source>
</evidence>
<reference evidence="5" key="1">
    <citation type="submission" date="2020-07" db="EMBL/GenBank/DDBJ databases">
        <title>The High-quality genome of the commercially important snow crab, Chionoecetes opilio.</title>
        <authorList>
            <person name="Jeong J.-H."/>
            <person name="Ryu S."/>
        </authorList>
    </citation>
    <scope>NUCLEOTIDE SEQUENCE</scope>
    <source>
        <strain evidence="5">MADBK_172401_WGS</strain>
        <tissue evidence="5">Digestive gland</tissue>
    </source>
</reference>
<feature type="region of interest" description="Disordered" evidence="3">
    <location>
        <begin position="543"/>
        <end position="599"/>
    </location>
</feature>
<gene>
    <name evidence="5" type="primary">PPP2R3A</name>
    <name evidence="5" type="ORF">GWK47_001282</name>
</gene>
<dbReference type="GO" id="GO:0000159">
    <property type="term" value="C:protein phosphatase type 2A complex"/>
    <property type="evidence" value="ECO:0007669"/>
    <property type="project" value="TreeGrafter"/>
</dbReference>
<evidence type="ECO:0000313" key="5">
    <source>
        <dbReference type="EMBL" id="KAG0715503.1"/>
    </source>
</evidence>
<feature type="compositionally biased region" description="Low complexity" evidence="3">
    <location>
        <begin position="58"/>
        <end position="93"/>
    </location>
</feature>
<keyword evidence="6" id="KW-1185">Reference proteome</keyword>
<dbReference type="GO" id="GO:0019888">
    <property type="term" value="F:protein phosphatase regulator activity"/>
    <property type="evidence" value="ECO:0007669"/>
    <property type="project" value="TreeGrafter"/>
</dbReference>